<feature type="domain" description="TonB C-terminal" evidence="2">
    <location>
        <begin position="279"/>
        <end position="336"/>
    </location>
</feature>
<dbReference type="EMBL" id="BMHT01000011">
    <property type="protein sequence ID" value="GGF27375.1"/>
    <property type="molecule type" value="Genomic_DNA"/>
</dbReference>
<evidence type="ECO:0000313" key="4">
    <source>
        <dbReference type="Proteomes" id="UP000632273"/>
    </source>
</evidence>
<feature type="transmembrane region" description="Helical" evidence="1">
    <location>
        <begin position="68"/>
        <end position="86"/>
    </location>
</feature>
<sequence length="498" mass="54968">MLDIFIFLGLLGAAIVLYVLLYTLLPRYLPAKAVERPLRWAHRGGGALILGAILVSCGPWDLRIRSPACFSLLIVGCGLLGGIWAKMAVGPGRAWAQAQAWLTPLLVPILIVWVSFRDNENDVVYRDESIRIELATWTSMISETTNTQITLYQYRAWLFEQRIGFLHAGLSGPNADKYVDFYTKQGWATINRVIVDPDSLKGVAQNQLREYPFVITKPYSGESAPPSLTAAPVEAPPPPVNGNRVYNYVDEMPHMPGRRGVAPIERAIMSRLVLPRDVQEGRVFLRLEVDTAGGVRNLHIENGLNASTDSAVLAAARQLPRLIPGQQNGRPVVVRMTLVDILVAKPKARQDRTVKQLTYAPLTANLNVDHLPQLPGGGPQALEEALVRNFHYPAGVQPSQVNGTLYVDAVVNRAGKVTTIKLVRYDGLKKHHVALYKGIRAALYQLPPLVPARLHGQPVTATLHIDWAFLLNLPDGDTHMRVTIEQPIKESYSAGVDF</sequence>
<dbReference type="Proteomes" id="UP000632273">
    <property type="component" value="Unassembled WGS sequence"/>
</dbReference>
<keyword evidence="1" id="KW-0812">Transmembrane</keyword>
<dbReference type="InterPro" id="IPR037682">
    <property type="entry name" value="TonB_C"/>
</dbReference>
<protein>
    <recommendedName>
        <fullName evidence="2">TonB C-terminal domain-containing protein</fullName>
    </recommendedName>
</protein>
<gene>
    <name evidence="3" type="ORF">GCM10011383_43800</name>
</gene>
<feature type="transmembrane region" description="Helical" evidence="1">
    <location>
        <begin position="98"/>
        <end position="116"/>
    </location>
</feature>
<evidence type="ECO:0000259" key="2">
    <source>
        <dbReference type="Pfam" id="PF03544"/>
    </source>
</evidence>
<dbReference type="Gene3D" id="3.30.1150.10">
    <property type="match status" value="2"/>
</dbReference>
<name>A0ABQ1UX07_9BACT</name>
<dbReference type="SUPFAM" id="SSF74653">
    <property type="entry name" value="TolA/TonB C-terminal domain"/>
    <property type="match status" value="2"/>
</dbReference>
<comment type="caution">
    <text evidence="3">The sequence shown here is derived from an EMBL/GenBank/DDBJ whole genome shotgun (WGS) entry which is preliminary data.</text>
</comment>
<accession>A0ABQ1UX07</accession>
<evidence type="ECO:0000256" key="1">
    <source>
        <dbReference type="SAM" id="Phobius"/>
    </source>
</evidence>
<dbReference type="Pfam" id="PF03544">
    <property type="entry name" value="TonB_C"/>
    <property type="match status" value="1"/>
</dbReference>
<proteinExistence type="predicted"/>
<keyword evidence="1" id="KW-1133">Transmembrane helix</keyword>
<organism evidence="3 4">
    <name type="scientific">Hymenobacter cavernae</name>
    <dbReference type="NCBI Taxonomy" id="2044852"/>
    <lineage>
        <taxon>Bacteria</taxon>
        <taxon>Pseudomonadati</taxon>
        <taxon>Bacteroidota</taxon>
        <taxon>Cytophagia</taxon>
        <taxon>Cytophagales</taxon>
        <taxon>Hymenobacteraceae</taxon>
        <taxon>Hymenobacter</taxon>
    </lineage>
</organism>
<evidence type="ECO:0000313" key="3">
    <source>
        <dbReference type="EMBL" id="GGF27375.1"/>
    </source>
</evidence>
<feature type="transmembrane region" description="Helical" evidence="1">
    <location>
        <begin position="6"/>
        <end position="25"/>
    </location>
</feature>
<keyword evidence="1" id="KW-0472">Membrane</keyword>
<keyword evidence="4" id="KW-1185">Reference proteome</keyword>
<reference evidence="4" key="1">
    <citation type="journal article" date="2019" name="Int. J. Syst. Evol. Microbiol.">
        <title>The Global Catalogue of Microorganisms (GCM) 10K type strain sequencing project: providing services to taxonomists for standard genome sequencing and annotation.</title>
        <authorList>
            <consortium name="The Broad Institute Genomics Platform"/>
            <consortium name="The Broad Institute Genome Sequencing Center for Infectious Disease"/>
            <person name="Wu L."/>
            <person name="Ma J."/>
        </authorList>
    </citation>
    <scope>NUCLEOTIDE SEQUENCE [LARGE SCALE GENOMIC DNA]</scope>
    <source>
        <strain evidence="4">CGMCC 1.15197</strain>
    </source>
</reference>